<reference evidence="1 2" key="2">
    <citation type="submission" date="2019-01" db="EMBL/GenBank/DDBJ databases">
        <title>Motilimonas pumilus sp. nov., isolated from the gut of sea cucumber (Apostichopus japonicus).</title>
        <authorList>
            <person name="Wang F.-Q."/>
            <person name="Ren L.-H."/>
            <person name="Lin Y.-W."/>
            <person name="Sun G.-H."/>
            <person name="Du Z.-J."/>
            <person name="Zhao J.-X."/>
            <person name="Liu X.-J."/>
            <person name="Liu L.-J."/>
        </authorList>
    </citation>
    <scope>NUCLEOTIDE SEQUENCE [LARGE SCALE GENOMIC DNA]</scope>
    <source>
        <strain evidence="1 2">PLHSC7-2</strain>
    </source>
</reference>
<reference evidence="1 2" key="1">
    <citation type="submission" date="2018-09" db="EMBL/GenBank/DDBJ databases">
        <authorList>
            <person name="Wang F."/>
        </authorList>
    </citation>
    <scope>NUCLEOTIDE SEQUENCE [LARGE SCALE GENOMIC DNA]</scope>
    <source>
        <strain evidence="1 2">PLHSC7-2</strain>
    </source>
</reference>
<dbReference type="Proteomes" id="UP000283255">
    <property type="component" value="Unassembled WGS sequence"/>
</dbReference>
<name>A0A418YEG3_9GAMM</name>
<dbReference type="EMBL" id="QZCH01000013">
    <property type="protein sequence ID" value="RJG47499.1"/>
    <property type="molecule type" value="Genomic_DNA"/>
</dbReference>
<organism evidence="1 2">
    <name type="scientific">Motilimonas pumila</name>
    <dbReference type="NCBI Taxonomy" id="2303987"/>
    <lineage>
        <taxon>Bacteria</taxon>
        <taxon>Pseudomonadati</taxon>
        <taxon>Pseudomonadota</taxon>
        <taxon>Gammaproteobacteria</taxon>
        <taxon>Alteromonadales</taxon>
        <taxon>Alteromonadales genera incertae sedis</taxon>
        <taxon>Motilimonas</taxon>
    </lineage>
</organism>
<keyword evidence="2" id="KW-1185">Reference proteome</keyword>
<evidence type="ECO:0000313" key="1">
    <source>
        <dbReference type="EMBL" id="RJG47499.1"/>
    </source>
</evidence>
<proteinExistence type="predicted"/>
<gene>
    <name evidence="1" type="ORF">D1Z90_11355</name>
</gene>
<sequence length="328" mass="35412">MDATDASAPALAEFLSGSTVTDDTWQLGYQKYLGFMLNGGLSGSGAVSGCIAHQYTDLYDTDGNPVVATFSNLTKDTTQTDFNAVDATACNDFITDNLKTHIKTEEWLNADYSQGAPVYSAKAGNGWIVRTASGEAYARVSVNTVTVEFGQETKRQIQLMVENWDANAAAFSAAVTSPVLDFSTDVVYYDIESNQVVTGADDWDLSVKVSGREYPLQVNGGASGSGQAGVGTLMVSNISEVTDPKNTEQVYKYFADTAEGILSKPGSYGPFEYSVNGQHKMWPTFTTYLIKDQANGEERLFKVQVVSNYGEDGSLSSGNLVLRYQELN</sequence>
<comment type="caution">
    <text evidence="1">The sequence shown here is derived from an EMBL/GenBank/DDBJ whole genome shotgun (WGS) entry which is preliminary data.</text>
</comment>
<evidence type="ECO:0000313" key="2">
    <source>
        <dbReference type="Proteomes" id="UP000283255"/>
    </source>
</evidence>
<dbReference type="AlphaFoldDB" id="A0A418YEG3"/>
<protein>
    <submittedName>
        <fullName evidence="1">Uncharacterized protein</fullName>
    </submittedName>
</protein>
<accession>A0A418YEG3</accession>